<evidence type="ECO:0000256" key="7">
    <source>
        <dbReference type="PIRSR" id="PIRSR001092-1"/>
    </source>
</evidence>
<dbReference type="SMART" id="SM00812">
    <property type="entry name" value="Alpha_L_fucos"/>
    <property type="match status" value="1"/>
</dbReference>
<dbReference type="Gene3D" id="3.20.20.80">
    <property type="entry name" value="Glycosidases"/>
    <property type="match status" value="1"/>
</dbReference>
<evidence type="ECO:0000313" key="10">
    <source>
        <dbReference type="EMBL" id="RGM46376.1"/>
    </source>
</evidence>
<dbReference type="Proteomes" id="UP000261003">
    <property type="component" value="Unassembled WGS sequence"/>
</dbReference>
<comment type="similarity">
    <text evidence="2">Belongs to the glycosyl hydrolase 29 family.</text>
</comment>
<dbReference type="RefSeq" id="WP_117696063.1">
    <property type="nucleotide sequence ID" value="NZ_QROU01000011.1"/>
</dbReference>
<protein>
    <recommendedName>
        <fullName evidence="3">alpha-L-fucosidase</fullName>
        <ecNumber evidence="3">3.2.1.51</ecNumber>
    </recommendedName>
</protein>
<evidence type="ECO:0000313" key="11">
    <source>
        <dbReference type="Proteomes" id="UP000261003"/>
    </source>
</evidence>
<feature type="domain" description="Glycoside hydrolase family 29 N-terminal" evidence="9">
    <location>
        <begin position="22"/>
        <end position="335"/>
    </location>
</feature>
<dbReference type="PANTHER" id="PTHR10030">
    <property type="entry name" value="ALPHA-L-FUCOSIDASE"/>
    <property type="match status" value="1"/>
</dbReference>
<dbReference type="PIRSF" id="PIRSF001092">
    <property type="entry name" value="Alpha-L-fucosidase"/>
    <property type="match status" value="1"/>
</dbReference>
<dbReference type="EC" id="3.2.1.51" evidence="3"/>
<dbReference type="PANTHER" id="PTHR10030:SF37">
    <property type="entry name" value="ALPHA-L-FUCOSIDASE-RELATED"/>
    <property type="match status" value="1"/>
</dbReference>
<dbReference type="Pfam" id="PF01120">
    <property type="entry name" value="Alpha_L_fucos"/>
    <property type="match status" value="1"/>
</dbReference>
<evidence type="ECO:0000256" key="6">
    <source>
        <dbReference type="ARBA" id="ARBA00023295"/>
    </source>
</evidence>
<comment type="caution">
    <text evidence="10">The sequence shown here is derived from an EMBL/GenBank/DDBJ whole genome shotgun (WGS) entry which is preliminary data.</text>
</comment>
<evidence type="ECO:0000256" key="2">
    <source>
        <dbReference type="ARBA" id="ARBA00007951"/>
    </source>
</evidence>
<dbReference type="InterPro" id="IPR017853">
    <property type="entry name" value="GH"/>
</dbReference>
<feature type="site" description="May be important for catalysis" evidence="7">
    <location>
        <position position="267"/>
    </location>
</feature>
<reference evidence="10 11" key="1">
    <citation type="submission" date="2018-08" db="EMBL/GenBank/DDBJ databases">
        <title>A genome reference for cultivated species of the human gut microbiota.</title>
        <authorList>
            <person name="Zou Y."/>
            <person name="Xue W."/>
            <person name="Luo G."/>
        </authorList>
    </citation>
    <scope>NUCLEOTIDE SEQUENCE [LARGE SCALE GENOMIC DNA]</scope>
    <source>
        <strain evidence="10 11">OM08-13BH</strain>
    </source>
</reference>
<feature type="signal peptide" evidence="8">
    <location>
        <begin position="1"/>
        <end position="22"/>
    </location>
</feature>
<evidence type="ECO:0000259" key="9">
    <source>
        <dbReference type="Pfam" id="PF01120"/>
    </source>
</evidence>
<keyword evidence="5" id="KW-0378">Hydrolase</keyword>
<dbReference type="EMBL" id="QSTG01000005">
    <property type="protein sequence ID" value="RGM46376.1"/>
    <property type="molecule type" value="Genomic_DNA"/>
</dbReference>
<keyword evidence="6" id="KW-0326">Glycosidase</keyword>
<dbReference type="InterPro" id="IPR057739">
    <property type="entry name" value="Glyco_hydro_29_N"/>
</dbReference>
<evidence type="ECO:0000256" key="1">
    <source>
        <dbReference type="ARBA" id="ARBA00004071"/>
    </source>
</evidence>
<organism evidence="10 11">
    <name type="scientific">Phocaeicola vulgatus</name>
    <name type="common">Bacteroides vulgatus</name>
    <dbReference type="NCBI Taxonomy" id="821"/>
    <lineage>
        <taxon>Bacteria</taxon>
        <taxon>Pseudomonadati</taxon>
        <taxon>Bacteroidota</taxon>
        <taxon>Bacteroidia</taxon>
        <taxon>Bacteroidales</taxon>
        <taxon>Bacteroidaceae</taxon>
        <taxon>Phocaeicola</taxon>
    </lineage>
</organism>
<dbReference type="GO" id="GO:0004560">
    <property type="term" value="F:alpha-L-fucosidase activity"/>
    <property type="evidence" value="ECO:0007669"/>
    <property type="project" value="InterPro"/>
</dbReference>
<dbReference type="InterPro" id="IPR016286">
    <property type="entry name" value="FUC_metazoa-typ"/>
</dbReference>
<dbReference type="AlphaFoldDB" id="A0A3E4WVS4"/>
<evidence type="ECO:0000256" key="3">
    <source>
        <dbReference type="ARBA" id="ARBA00012662"/>
    </source>
</evidence>
<dbReference type="PRINTS" id="PR00741">
    <property type="entry name" value="GLHYDRLASE29"/>
</dbReference>
<evidence type="ECO:0000256" key="4">
    <source>
        <dbReference type="ARBA" id="ARBA00022729"/>
    </source>
</evidence>
<evidence type="ECO:0000256" key="5">
    <source>
        <dbReference type="ARBA" id="ARBA00022801"/>
    </source>
</evidence>
<accession>A0A3E4WVS4</accession>
<dbReference type="InterPro" id="IPR000933">
    <property type="entry name" value="Glyco_hydro_29"/>
</dbReference>
<feature type="chain" id="PRO_5017801126" description="alpha-L-fucosidase" evidence="8">
    <location>
        <begin position="23"/>
        <end position="449"/>
    </location>
</feature>
<sequence>MKKNRLSLAFLSLLIAASPLRAQDTLQNETVEQKDKRMEWFSQAKLGIFIHWGIYSVRGVSESWSFFNNYLPYDEYMEQEKGFTASKYDPKAWVDLIKESGAKYTVITTKHHDGVALWDTKVGDISVVKSTPAKRDLIAPFVKEVRKQGLKLGFYYSLLDWSHPDYPNKTRTEVRYKNDPERWARFNKFNFGQLAELNKTWKPDLYWFDGDWEQSAEAWNSKGIVDLLRSDNKNVIINSRIQGYGDYATPEQGVPVVRPEDKYWELCMTMNDSWGYQHTDSNYKSPYILLRTFVDCLSMGGNLLLDIGPKEDGSIPEEQIAVLKEFGRWTKKHKEAIYETRAGIPTEHFQGYTTLNKAGDILYLYLPYKSNGPVEVKGLMNKVNRIWVVGNGAMLNYKVYNKNYWNSVPGNLYIDVPQQVQDEQITVLAVLLDGPIKLYRGVGQVQDNN</sequence>
<dbReference type="GO" id="GO:0006004">
    <property type="term" value="P:fucose metabolic process"/>
    <property type="evidence" value="ECO:0007669"/>
    <property type="project" value="InterPro"/>
</dbReference>
<keyword evidence="4 8" id="KW-0732">Signal</keyword>
<name>A0A3E4WVS4_PHOVU</name>
<dbReference type="SUPFAM" id="SSF51445">
    <property type="entry name" value="(Trans)glycosidases"/>
    <property type="match status" value="1"/>
</dbReference>
<comment type="function">
    <text evidence="1">Alpha-L-fucosidase is responsible for hydrolyzing the alpha-1,6-linked fucose joined to the reducing-end N-acetylglucosamine of the carbohydrate moieties of glycoproteins.</text>
</comment>
<gene>
    <name evidence="10" type="ORF">DXC16_04280</name>
</gene>
<proteinExistence type="inferred from homology"/>
<dbReference type="GO" id="GO:0005764">
    <property type="term" value="C:lysosome"/>
    <property type="evidence" value="ECO:0007669"/>
    <property type="project" value="TreeGrafter"/>
</dbReference>
<dbReference type="GO" id="GO:0016139">
    <property type="term" value="P:glycoside catabolic process"/>
    <property type="evidence" value="ECO:0007669"/>
    <property type="project" value="TreeGrafter"/>
</dbReference>
<evidence type="ECO:0000256" key="8">
    <source>
        <dbReference type="SAM" id="SignalP"/>
    </source>
</evidence>